<evidence type="ECO:0000313" key="1">
    <source>
        <dbReference type="EMBL" id="TKR64878.1"/>
    </source>
</evidence>
<proteinExistence type="predicted"/>
<keyword evidence="2" id="KW-1185">Reference proteome</keyword>
<gene>
    <name evidence="1" type="ORF">L596_025355</name>
</gene>
<accession>A0A4U5M7J4</accession>
<sequence>MLHFRNKSFLRFSGVVDLLKSVRVKAAVEKSRSLSTDVAGALRYFLANCDKTEYAAMRTVSAQYSTGSADGCAGSDRY</sequence>
<dbReference type="Proteomes" id="UP000298663">
    <property type="component" value="Unassembled WGS sequence"/>
</dbReference>
<name>A0A4U5M7J4_STECR</name>
<dbReference type="AlphaFoldDB" id="A0A4U5M7J4"/>
<reference evidence="1 2" key="2">
    <citation type="journal article" date="2019" name="G3 (Bethesda)">
        <title>Hybrid Assembly of the Genome of the Entomopathogenic Nematode Steinernema carpocapsae Identifies the X-Chromosome.</title>
        <authorList>
            <person name="Serra L."/>
            <person name="Macchietto M."/>
            <person name="Macias-Munoz A."/>
            <person name="McGill C.J."/>
            <person name="Rodriguez I.M."/>
            <person name="Rodriguez B."/>
            <person name="Murad R."/>
            <person name="Mortazavi A."/>
        </authorList>
    </citation>
    <scope>NUCLEOTIDE SEQUENCE [LARGE SCALE GENOMIC DNA]</scope>
    <source>
        <strain evidence="1 2">ALL</strain>
    </source>
</reference>
<organism evidence="1 2">
    <name type="scientific">Steinernema carpocapsae</name>
    <name type="common">Entomopathogenic nematode</name>
    <dbReference type="NCBI Taxonomy" id="34508"/>
    <lineage>
        <taxon>Eukaryota</taxon>
        <taxon>Metazoa</taxon>
        <taxon>Ecdysozoa</taxon>
        <taxon>Nematoda</taxon>
        <taxon>Chromadorea</taxon>
        <taxon>Rhabditida</taxon>
        <taxon>Tylenchina</taxon>
        <taxon>Panagrolaimomorpha</taxon>
        <taxon>Strongyloidoidea</taxon>
        <taxon>Steinernematidae</taxon>
        <taxon>Steinernema</taxon>
    </lineage>
</organism>
<comment type="caution">
    <text evidence="1">The sequence shown here is derived from an EMBL/GenBank/DDBJ whole genome shotgun (WGS) entry which is preliminary data.</text>
</comment>
<protein>
    <submittedName>
        <fullName evidence="1">Uncharacterized protein</fullName>
    </submittedName>
</protein>
<dbReference type="EMBL" id="AZBU02000009">
    <property type="protein sequence ID" value="TKR64878.1"/>
    <property type="molecule type" value="Genomic_DNA"/>
</dbReference>
<reference evidence="1 2" key="1">
    <citation type="journal article" date="2015" name="Genome Biol.">
        <title>Comparative genomics of Steinernema reveals deeply conserved gene regulatory networks.</title>
        <authorList>
            <person name="Dillman A.R."/>
            <person name="Macchietto M."/>
            <person name="Porter C.F."/>
            <person name="Rogers A."/>
            <person name="Williams B."/>
            <person name="Antoshechkin I."/>
            <person name="Lee M.M."/>
            <person name="Goodwin Z."/>
            <person name="Lu X."/>
            <person name="Lewis E.E."/>
            <person name="Goodrich-Blair H."/>
            <person name="Stock S.P."/>
            <person name="Adams B.J."/>
            <person name="Sternberg P.W."/>
            <person name="Mortazavi A."/>
        </authorList>
    </citation>
    <scope>NUCLEOTIDE SEQUENCE [LARGE SCALE GENOMIC DNA]</scope>
    <source>
        <strain evidence="1 2">ALL</strain>
    </source>
</reference>
<evidence type="ECO:0000313" key="2">
    <source>
        <dbReference type="Proteomes" id="UP000298663"/>
    </source>
</evidence>